<feature type="region of interest" description="Disordered" evidence="2">
    <location>
        <begin position="380"/>
        <end position="407"/>
    </location>
</feature>
<feature type="region of interest" description="Disordered" evidence="2">
    <location>
        <begin position="181"/>
        <end position="256"/>
    </location>
</feature>
<feature type="region of interest" description="Disordered" evidence="2">
    <location>
        <begin position="744"/>
        <end position="766"/>
    </location>
</feature>
<dbReference type="PANTHER" id="PTHR11062:SF200">
    <property type="entry name" value="BETA-1,4-XYLOSYLTRANSFERASE IRX10L-RELATED"/>
    <property type="match status" value="1"/>
</dbReference>
<keyword evidence="3" id="KW-0472">Membrane</keyword>
<dbReference type="PANTHER" id="PTHR11062">
    <property type="entry name" value="EXOSTOSIN HEPARAN SULFATE GLYCOSYLTRANSFERASE -RELATED"/>
    <property type="match status" value="1"/>
</dbReference>
<feature type="region of interest" description="Disordered" evidence="2">
    <location>
        <begin position="1183"/>
        <end position="1238"/>
    </location>
</feature>
<evidence type="ECO:0000256" key="1">
    <source>
        <dbReference type="ARBA" id="ARBA00010271"/>
    </source>
</evidence>
<feature type="region of interest" description="Disordered" evidence="2">
    <location>
        <begin position="18"/>
        <end position="75"/>
    </location>
</feature>
<feature type="compositionally biased region" description="Low complexity" evidence="2">
    <location>
        <begin position="59"/>
        <end position="70"/>
    </location>
</feature>
<feature type="region of interest" description="Disordered" evidence="2">
    <location>
        <begin position="882"/>
        <end position="903"/>
    </location>
</feature>
<feature type="region of interest" description="Disordered" evidence="2">
    <location>
        <begin position="1291"/>
        <end position="1316"/>
    </location>
</feature>
<keyword evidence="3" id="KW-0812">Transmembrane</keyword>
<feature type="region of interest" description="Disordered" evidence="2">
    <location>
        <begin position="843"/>
        <end position="868"/>
    </location>
</feature>
<evidence type="ECO:0000256" key="2">
    <source>
        <dbReference type="SAM" id="MobiDB-lite"/>
    </source>
</evidence>
<protein>
    <submittedName>
        <fullName evidence="5">Probable glucuronosyltransferase GUT1</fullName>
    </submittedName>
</protein>
<feature type="compositionally biased region" description="Basic and acidic residues" evidence="2">
    <location>
        <begin position="303"/>
        <end position="321"/>
    </location>
</feature>
<accession>A0A0F7V721</accession>
<feature type="compositionally biased region" description="Basic and acidic residues" evidence="2">
    <location>
        <begin position="1028"/>
        <end position="1042"/>
    </location>
</feature>
<dbReference type="EMBL" id="LN714502">
    <property type="protein sequence ID" value="CEL78233.1"/>
    <property type="molecule type" value="Genomic_DNA"/>
</dbReference>
<proteinExistence type="inferred from homology"/>
<feature type="region of interest" description="Disordered" evidence="2">
    <location>
        <begin position="464"/>
        <end position="503"/>
    </location>
</feature>
<dbReference type="InterPro" id="IPR040911">
    <property type="entry name" value="Exostosin_GT47"/>
</dbReference>
<keyword evidence="5" id="KW-0808">Transferase</keyword>
<keyword evidence="3" id="KW-1133">Transmembrane helix</keyword>
<evidence type="ECO:0000313" key="5">
    <source>
        <dbReference type="EMBL" id="CEL78233.1"/>
    </source>
</evidence>
<organism evidence="5">
    <name type="scientific">Toxoplasma gondii (strain ATCC 50861 / VEG)</name>
    <dbReference type="NCBI Taxonomy" id="432359"/>
    <lineage>
        <taxon>Eukaryota</taxon>
        <taxon>Sar</taxon>
        <taxon>Alveolata</taxon>
        <taxon>Apicomplexa</taxon>
        <taxon>Conoidasida</taxon>
        <taxon>Coccidia</taxon>
        <taxon>Eucoccidiorida</taxon>
        <taxon>Eimeriorina</taxon>
        <taxon>Sarcocystidae</taxon>
        <taxon>Toxoplasma</taxon>
    </lineage>
</organism>
<feature type="region of interest" description="Disordered" evidence="2">
    <location>
        <begin position="284"/>
        <end position="321"/>
    </location>
</feature>
<feature type="compositionally biased region" description="Polar residues" evidence="2">
    <location>
        <begin position="1336"/>
        <end position="1360"/>
    </location>
</feature>
<evidence type="ECO:0000259" key="4">
    <source>
        <dbReference type="Pfam" id="PF03016"/>
    </source>
</evidence>
<feature type="region of interest" description="Disordered" evidence="2">
    <location>
        <begin position="1333"/>
        <end position="1362"/>
    </location>
</feature>
<feature type="region of interest" description="Disordered" evidence="2">
    <location>
        <begin position="1020"/>
        <end position="1042"/>
    </location>
</feature>
<gene>
    <name evidence="5" type="ORF">BN1205_006825</name>
</gene>
<dbReference type="Pfam" id="PF03016">
    <property type="entry name" value="Exostosin_GT47"/>
    <property type="match status" value="1"/>
</dbReference>
<feature type="compositionally biased region" description="Basic and acidic residues" evidence="2">
    <location>
        <begin position="380"/>
        <end position="397"/>
    </location>
</feature>
<feature type="region of interest" description="Disordered" evidence="2">
    <location>
        <begin position="697"/>
        <end position="718"/>
    </location>
</feature>
<feature type="compositionally biased region" description="Basic and acidic residues" evidence="2">
    <location>
        <begin position="229"/>
        <end position="248"/>
    </location>
</feature>
<reference evidence="5" key="1">
    <citation type="journal article" date="2015" name="PLoS ONE">
        <title>Comprehensive Evaluation of Toxoplasma gondii VEG and Neospora caninum LIV Genomes with Tachyzoite Stage Transcriptome and Proteome Defines Novel Transcript Features.</title>
        <authorList>
            <person name="Ramaprasad A."/>
            <person name="Mourier T."/>
            <person name="Naeem R."/>
            <person name="Malas T.B."/>
            <person name="Moussa E."/>
            <person name="Panigrahi A."/>
            <person name="Vermont S.J."/>
            <person name="Otto T.D."/>
            <person name="Wastling J."/>
            <person name="Pain A."/>
        </authorList>
    </citation>
    <scope>NUCLEOTIDE SEQUENCE</scope>
    <source>
        <strain evidence="5">VEG</strain>
    </source>
</reference>
<feature type="region of interest" description="Disordered" evidence="2">
    <location>
        <begin position="565"/>
        <end position="584"/>
    </location>
</feature>
<evidence type="ECO:0000256" key="3">
    <source>
        <dbReference type="SAM" id="Phobius"/>
    </source>
</evidence>
<feature type="transmembrane region" description="Helical" evidence="3">
    <location>
        <begin position="82"/>
        <end position="104"/>
    </location>
</feature>
<sequence length="1569" mass="171081">MDLSTCGSFTPAFFTLGVQRGDRSPDRPSSTHAPSHRSSSELVALNPSSDRAVYRPRPDGSFSSSLSRRPLSPPRTAPRRCLFAYILFTCLICLVLLLCSFLALHSPIYFSEKRAGYAPRIGTVPDSSQREETHLNLSPGVWATLAHWLPWSSRGTALVFRNHGAAGSERIQEVPATRLSIARVETAESDSEREKRTSPEGNETPAGSTSPVSRYGEWRQDGPSVTRAFADDGKNENSERDWMHHGDGETSDFGDTLTDDTLLVVEDEEARKWMERPAGAPLRRGLWRPLTDEPGSRPSGSEKAGDKNDNNSIAVRDEGEARETDMETWLKHLNPLEDIFVSHADVSLYPAERMSQCLRHPASFGDLSKAIGLAFHALEESEADSRRQTARERDPQGKQDSASSSKRADLNGYASFIATAAKFGANDRKGTVEKTQLTVSGLLRDLQSRVHAAGLRLPFHAPTEETRRAGAESASTAVTTVLSPSPSFESASYAERGPPPHAKDTDFGWTTSFSAGLPLRPVPEPPPSVVLPFPLPSAKVLRQATKRLAEQSRCPWMLFEMATLSRSPTEKRDRERPSDGEAADTVSLFPQGASLQDFFDLFPSSFSSRLHFSYKEEGIDSKRSDSCFSAAVLRAAKLTQSADLGPVSLHPVTGLALLIQQEAVVSQLLGLLWPLASAKGMWNGKSWEPRRETTDFQWAGTSRTFDGDSPGSSDNSSSFGVAPISPAFAAATVLACFLETEAGEATPAGPRETSRSSGGGNEVSPQRCRDVALGAALKGAALHSALLLATGDAASAKIEREGRHPLAAVTGVSSGAVSLSSALRIWVTSLPVSVVTSFFPETRGRVDPQSQTEVESKQGGADPQTLKQNDSQNLEKTAANMEQIDQSHQSRTARKSAEGLGRNERRAMTVARFVLDARVASPIAPPQLSFVAPSAFQSWNSLSALAASLGPGEKEESKLQSTRGPLRLFFEAPMVTPGSLPSAQANTRTPFFARGFDPTRDTAIPPVTVIQLASLTVSSRRRPATHATGREERPEWRQTSRSVAKEAEGACELAAAFLLHLVPWVLLPEVLSSSPLSFFGPLGDSDELVDDPGKQEEREKSLKDATQLADTLARSDGPLGVETAEQLDEQLRQTLNPVSVFRVQRMQRLVAKIVDAGVGGSPYVTSFSRLLSRHSPTAADELGFDELTFSSKERGNDENESLPRMRGTQKSRKQAEGESPGEQAEGSKKRGSGDLRLSAAKKKKPRALLFGRREFDVVLFSPAESRGPLTHLVLRDFQRATEMSREEGRVFLPFSPEAGDAGGDANEKPDNSGKQATRQDRLEFLDLELMVLPPEASNSRTSPRNATEPASEQAASNSHTEGFPIHDEMVEESVEARSFQEATADEARRPSTRGPENTRKFRSWMHAATKSFFISRATFCLCPQEGWLPSMCIFEAVAHACIPVIIGGEEELWLPGGCLFDWIQMAVFVPLSRAPYTSLILALTPDNQVLEKQQMLWKVRQHFLYDLSLVSSTGNHQRKALSPSKAFWRDALNSSVVDAGRLALLETLMRSPLFEDQANKVPGERWGGR</sequence>
<feature type="compositionally biased region" description="Polar residues" evidence="2">
    <location>
        <begin position="473"/>
        <end position="490"/>
    </location>
</feature>
<dbReference type="GO" id="GO:0016757">
    <property type="term" value="F:glycosyltransferase activity"/>
    <property type="evidence" value="ECO:0007669"/>
    <property type="project" value="InterPro"/>
</dbReference>
<feature type="compositionally biased region" description="Basic and acidic residues" evidence="2">
    <location>
        <begin position="568"/>
        <end position="579"/>
    </location>
</feature>
<name>A0A0F7V721_TOXGV</name>
<feature type="compositionally biased region" description="Basic and acidic residues" evidence="2">
    <location>
        <begin position="1305"/>
        <end position="1316"/>
    </location>
</feature>
<feature type="compositionally biased region" description="Low complexity" evidence="2">
    <location>
        <begin position="27"/>
        <end position="37"/>
    </location>
</feature>
<feature type="region of interest" description="Disordered" evidence="2">
    <location>
        <begin position="1374"/>
        <end position="1398"/>
    </location>
</feature>
<feature type="domain" description="Exostosin GT47" evidence="4">
    <location>
        <begin position="1364"/>
        <end position="1475"/>
    </location>
</feature>
<feature type="compositionally biased region" description="Low complexity" evidence="2">
    <location>
        <begin position="707"/>
        <end position="718"/>
    </location>
</feature>
<feature type="compositionally biased region" description="Basic and acidic residues" evidence="2">
    <location>
        <begin position="1191"/>
        <end position="1203"/>
    </location>
</feature>
<feature type="compositionally biased region" description="Polar residues" evidence="2">
    <location>
        <begin position="199"/>
        <end position="212"/>
    </location>
</feature>
<comment type="similarity">
    <text evidence="1">Belongs to the glycosyltransferase 47 family.</text>
</comment>
<dbReference type="InterPro" id="IPR004263">
    <property type="entry name" value="Exostosin"/>
</dbReference>